<evidence type="ECO:0000313" key="3">
    <source>
        <dbReference type="Proteomes" id="UP000267250"/>
    </source>
</evidence>
<dbReference type="Proteomes" id="UP000267250">
    <property type="component" value="Chromosome"/>
</dbReference>
<gene>
    <name evidence="2" type="ORF">BBF96_10065</name>
</gene>
<keyword evidence="1" id="KW-0472">Membrane</keyword>
<dbReference type="AlphaFoldDB" id="A0A3S9SZI3"/>
<dbReference type="RefSeq" id="WP_127017044.1">
    <property type="nucleotide sequence ID" value="NZ_CP016379.1"/>
</dbReference>
<dbReference type="KEGG" id="aft:BBF96_10065"/>
<keyword evidence="1" id="KW-1133">Transmembrane helix</keyword>
<reference evidence="2 3" key="1">
    <citation type="submission" date="2016-07" db="EMBL/GenBank/DDBJ databases">
        <title>Genome and transcriptome analysis of iron-reducing fermentative bacteria Anoxybacter fermentans.</title>
        <authorList>
            <person name="Zeng X."/>
            <person name="Shao Z."/>
        </authorList>
    </citation>
    <scope>NUCLEOTIDE SEQUENCE [LARGE SCALE GENOMIC DNA]</scope>
    <source>
        <strain evidence="2 3">DY22613</strain>
    </source>
</reference>
<sequence length="77" mass="8928">MRVNLKKKVLNDGGIKVVGCYFLLLLMGILVMGSLLYFFGPEIEKISLPYFIQIKKYFPIFLLTILIFGKLIKKTKR</sequence>
<proteinExistence type="predicted"/>
<evidence type="ECO:0000256" key="1">
    <source>
        <dbReference type="SAM" id="Phobius"/>
    </source>
</evidence>
<feature type="transmembrane region" description="Helical" evidence="1">
    <location>
        <begin position="52"/>
        <end position="72"/>
    </location>
</feature>
<protein>
    <submittedName>
        <fullName evidence="2">Uncharacterized protein</fullName>
    </submittedName>
</protein>
<accession>A0A3S9SZI3</accession>
<name>A0A3S9SZI3_9FIRM</name>
<organism evidence="2 3">
    <name type="scientific">Anoxybacter fermentans</name>
    <dbReference type="NCBI Taxonomy" id="1323375"/>
    <lineage>
        <taxon>Bacteria</taxon>
        <taxon>Bacillati</taxon>
        <taxon>Bacillota</taxon>
        <taxon>Clostridia</taxon>
        <taxon>Halanaerobiales</taxon>
        <taxon>Anoxybacter</taxon>
    </lineage>
</organism>
<dbReference type="EMBL" id="CP016379">
    <property type="protein sequence ID" value="AZR73697.1"/>
    <property type="molecule type" value="Genomic_DNA"/>
</dbReference>
<keyword evidence="3" id="KW-1185">Reference proteome</keyword>
<feature type="transmembrane region" description="Helical" evidence="1">
    <location>
        <begin position="21"/>
        <end position="40"/>
    </location>
</feature>
<keyword evidence="1" id="KW-0812">Transmembrane</keyword>
<evidence type="ECO:0000313" key="2">
    <source>
        <dbReference type="EMBL" id="AZR73697.1"/>
    </source>
</evidence>